<evidence type="ECO:0000313" key="3">
    <source>
        <dbReference type="Proteomes" id="UP000237983"/>
    </source>
</evidence>
<protein>
    <submittedName>
        <fullName evidence="2">Dihydrofolate reductase</fullName>
    </submittedName>
</protein>
<dbReference type="InterPro" id="IPR024072">
    <property type="entry name" value="DHFR-like_dom_sf"/>
</dbReference>
<dbReference type="Proteomes" id="UP000237983">
    <property type="component" value="Unassembled WGS sequence"/>
</dbReference>
<dbReference type="Pfam" id="PF01872">
    <property type="entry name" value="RibD_C"/>
    <property type="match status" value="1"/>
</dbReference>
<gene>
    <name evidence="2" type="ORF">B0I08_103242</name>
</gene>
<dbReference type="AlphaFoldDB" id="A0A2T0VFT7"/>
<dbReference type="EMBL" id="PVTL01000003">
    <property type="protein sequence ID" value="PRY69036.1"/>
    <property type="molecule type" value="Genomic_DNA"/>
</dbReference>
<dbReference type="Gene3D" id="3.40.430.10">
    <property type="entry name" value="Dihydrofolate Reductase, subunit A"/>
    <property type="match status" value="1"/>
</dbReference>
<reference evidence="2 3" key="1">
    <citation type="submission" date="2018-03" db="EMBL/GenBank/DDBJ databases">
        <title>Genomic Encyclopedia of Type Strains, Phase III (KMG-III): the genomes of soil and plant-associated and newly described type strains.</title>
        <authorList>
            <person name="Whitman W."/>
        </authorList>
    </citation>
    <scope>NUCLEOTIDE SEQUENCE [LARGE SCALE GENOMIC DNA]</scope>
    <source>
        <strain evidence="2 3">CGMCC 1.12484</strain>
    </source>
</reference>
<comment type="caution">
    <text evidence="2">The sequence shown here is derived from an EMBL/GenBank/DDBJ whole genome shotgun (WGS) entry which is preliminary data.</text>
</comment>
<name>A0A2T0VFT7_9MICO</name>
<organism evidence="2 3">
    <name type="scientific">Glaciihabitans tibetensis</name>
    <dbReference type="NCBI Taxonomy" id="1266600"/>
    <lineage>
        <taxon>Bacteria</taxon>
        <taxon>Bacillati</taxon>
        <taxon>Actinomycetota</taxon>
        <taxon>Actinomycetes</taxon>
        <taxon>Micrococcales</taxon>
        <taxon>Microbacteriaceae</taxon>
        <taxon>Glaciihabitans</taxon>
    </lineage>
</organism>
<dbReference type="InterPro" id="IPR002734">
    <property type="entry name" value="RibDG_C"/>
</dbReference>
<keyword evidence="3" id="KW-1185">Reference proteome</keyword>
<dbReference type="GO" id="GO:0008703">
    <property type="term" value="F:5-amino-6-(5-phosphoribosylamino)uracil reductase activity"/>
    <property type="evidence" value="ECO:0007669"/>
    <property type="project" value="InterPro"/>
</dbReference>
<feature type="domain" description="Bacterial bifunctional deaminase-reductase C-terminal" evidence="1">
    <location>
        <begin position="4"/>
        <end position="181"/>
    </location>
</feature>
<dbReference type="GO" id="GO:0009231">
    <property type="term" value="P:riboflavin biosynthetic process"/>
    <property type="evidence" value="ECO:0007669"/>
    <property type="project" value="InterPro"/>
</dbReference>
<sequence length="195" mass="20932">MGNVVVQQFVSVDGFAANDRGEFDILEGLDGDSSDFDRSNLGWIEQAGAIVLAARTYEMFVAYWPTPVAVHEVVAPSINALPKHVFSRTLTSAPWGSFNEAAIESGELTDVIPKIQASTDGDLIIWGSLTLTDDLFRAGLVDVVRLVVAPVAIGTGRAVFPADVGTLPLRLRNTTRFSAGLVELEYAVGQRTAPR</sequence>
<evidence type="ECO:0000313" key="2">
    <source>
        <dbReference type="EMBL" id="PRY69036.1"/>
    </source>
</evidence>
<dbReference type="SUPFAM" id="SSF53597">
    <property type="entry name" value="Dihydrofolate reductase-like"/>
    <property type="match status" value="1"/>
</dbReference>
<accession>A0A2T0VFT7</accession>
<proteinExistence type="predicted"/>
<evidence type="ECO:0000259" key="1">
    <source>
        <dbReference type="Pfam" id="PF01872"/>
    </source>
</evidence>